<dbReference type="PROSITE" id="PS50850">
    <property type="entry name" value="MFS"/>
    <property type="match status" value="2"/>
</dbReference>
<dbReference type="PROSITE" id="PS00217">
    <property type="entry name" value="SUGAR_TRANSPORT_2"/>
    <property type="match status" value="1"/>
</dbReference>
<dbReference type="FunFam" id="1.20.1250.20:FF:000218">
    <property type="entry name" value="facilitated trehalose transporter Tret1"/>
    <property type="match status" value="2"/>
</dbReference>
<evidence type="ECO:0000256" key="7">
    <source>
        <dbReference type="ARBA" id="ARBA00023136"/>
    </source>
</evidence>
<dbReference type="PANTHER" id="PTHR48021:SF46">
    <property type="entry name" value="MAJOR FACILITATOR SUPERFAMILY (MFS) PROFILE DOMAIN-CONTAINING PROTEIN"/>
    <property type="match status" value="1"/>
</dbReference>
<evidence type="ECO:0000256" key="6">
    <source>
        <dbReference type="ARBA" id="ARBA00022989"/>
    </source>
</evidence>
<feature type="domain" description="Major facilitator superfamily (MFS) profile" evidence="8">
    <location>
        <begin position="1"/>
        <end position="404"/>
    </location>
</feature>
<keyword evidence="2" id="KW-0813">Transport</keyword>
<evidence type="ECO:0000313" key="10">
    <source>
        <dbReference type="Proteomes" id="UP000015103"/>
    </source>
</evidence>
<dbReference type="eggNOG" id="KOG0254">
    <property type="taxonomic scope" value="Eukaryota"/>
</dbReference>
<dbReference type="VEuPathDB" id="VectorBase:RPRC002688"/>
<dbReference type="InterPro" id="IPR005828">
    <property type="entry name" value="MFS_sugar_transport-like"/>
</dbReference>
<dbReference type="EnsemblMetazoa" id="RPRC002688-RA">
    <property type="protein sequence ID" value="RPRC002688-PA"/>
    <property type="gene ID" value="RPRC002688"/>
</dbReference>
<dbReference type="SUPFAM" id="SSF103473">
    <property type="entry name" value="MFS general substrate transporter"/>
    <property type="match status" value="2"/>
</dbReference>
<evidence type="ECO:0000313" key="9">
    <source>
        <dbReference type="EnsemblMetazoa" id="RPRC002688-PA"/>
    </source>
</evidence>
<keyword evidence="6" id="KW-1133">Transmembrane helix</keyword>
<dbReference type="Pfam" id="PF00083">
    <property type="entry name" value="Sugar_tr"/>
    <property type="match status" value="2"/>
</dbReference>
<comment type="subcellular location">
    <subcellularLocation>
        <location evidence="1">Cell membrane</location>
        <topology evidence="1">Multi-pass membrane protein</topology>
    </subcellularLocation>
</comment>
<dbReference type="PANTHER" id="PTHR48021">
    <property type="match status" value="1"/>
</dbReference>
<dbReference type="STRING" id="13249.T1HF66"/>
<keyword evidence="7" id="KW-0472">Membrane</keyword>
<dbReference type="GO" id="GO:0005886">
    <property type="term" value="C:plasma membrane"/>
    <property type="evidence" value="ECO:0007669"/>
    <property type="project" value="UniProtKB-SubCell"/>
</dbReference>
<proteinExistence type="predicted"/>
<name>T1HF66_RHOPR</name>
<dbReference type="Gene3D" id="1.20.1250.20">
    <property type="entry name" value="MFS general substrate transporter like domains"/>
    <property type="match status" value="2"/>
</dbReference>
<dbReference type="EMBL" id="ACPB03000795">
    <property type="status" value="NOT_ANNOTATED_CDS"/>
    <property type="molecule type" value="Genomic_DNA"/>
</dbReference>
<evidence type="ECO:0000256" key="2">
    <source>
        <dbReference type="ARBA" id="ARBA00022448"/>
    </source>
</evidence>
<dbReference type="PROSITE" id="PS00216">
    <property type="entry name" value="SUGAR_TRANSPORT_1"/>
    <property type="match status" value="1"/>
</dbReference>
<keyword evidence="10" id="KW-1185">Reference proteome</keyword>
<dbReference type="EMBL" id="ACPB03000797">
    <property type="status" value="NOT_ANNOTATED_CDS"/>
    <property type="molecule type" value="Genomic_DNA"/>
</dbReference>
<feature type="domain" description="Major facilitator superfamily (MFS) profile" evidence="8">
    <location>
        <begin position="395"/>
        <end position="833"/>
    </location>
</feature>
<dbReference type="EMBL" id="ACPB03000796">
    <property type="status" value="NOT_ANNOTATED_CDS"/>
    <property type="molecule type" value="Genomic_DNA"/>
</dbReference>
<dbReference type="AlphaFoldDB" id="T1HF66"/>
<keyword evidence="3" id="KW-1003">Cell membrane</keyword>
<dbReference type="InParanoid" id="T1HF66"/>
<dbReference type="Proteomes" id="UP000015103">
    <property type="component" value="Unassembled WGS sequence"/>
</dbReference>
<keyword evidence="4" id="KW-0762">Sugar transport</keyword>
<sequence>WMAPYSIWLIKGNHELQMTTSEFAWLTSIIEVGAIIGCIPSAYIADRWGRKSLILSSGPIYLAIWLLTAFTKNIIVFYIARILQGFLLAIADCVCSVYVAETSHPKRRGTLVGYFTVFWNLGILYVYTLGNYLNFDHYILTLTALPLLFCVSFALMPESPYYYFMINEPARAESSLKWLRHGKDIEVEYKQIEEAVRDDMKNSANWTELIATRSNRRALFIVQMVCISRYMIGIITFTVYAEEALSKVGNNMFTPSELSIFMGIVFALTAFISSFFSDSVGRKAMLLFSLAGCAVTNIIVAVYYYLLEHSRIDVLPYVWVLYLNLMGFCIFSNTGLVQLMPTIKSEYFPTHIRSKGSAITSLTSAICIFIQLRLYTSINESIGIYMNFIIFAVFAIISIFLVVFYLTESAGYLSVLMVGTCFVWMAPYATSFTSSNGEIHMSHSLFAWLTSTVGIGEVISSLPSGILADRMGRKTVLLSVGPMCAITWLITAFTRNIVVLFIVRLIQGIAQGLVFTVAPIYIAEISSPNRRGTLGGYFTVFWNLGLLYAYCTSYFLSYEHYILSLTFLPLIYFVTYLFMPESPYYLFMAKNKGKAMASLAWLRHGEDIEEECKKIEETVEEDMSNWGNWEDLVADKSDRRILLIVLIICVSRYLTGMDAFVAYSKDTFTRGTQGLISPDQLSVMMGVVFAVTAFLASSFSDTVGRRKLLLFSLSGTAISDLIIAVYYFLDEKTSVSMKSDVWIMYIGVVALCIMSNVGLVQLMHTIKAEFFPSHTRGRGSAVTSLTAALCTFLQLRLYTTITDMYGVYLNFVIFAIFAIISAMFVLNYVTEPAGKSLAEI</sequence>
<dbReference type="GO" id="GO:0022857">
    <property type="term" value="F:transmembrane transporter activity"/>
    <property type="evidence" value="ECO:0007669"/>
    <property type="project" value="InterPro"/>
</dbReference>
<dbReference type="HOGENOM" id="CLU_001265_30_10_1"/>
<keyword evidence="5" id="KW-0812">Transmembrane</keyword>
<evidence type="ECO:0000256" key="4">
    <source>
        <dbReference type="ARBA" id="ARBA00022597"/>
    </source>
</evidence>
<dbReference type="OMA" id="FICYVAN"/>
<dbReference type="InterPro" id="IPR020846">
    <property type="entry name" value="MFS_dom"/>
</dbReference>
<dbReference type="InterPro" id="IPR036259">
    <property type="entry name" value="MFS_trans_sf"/>
</dbReference>
<accession>T1HF66</accession>
<evidence type="ECO:0000256" key="5">
    <source>
        <dbReference type="ARBA" id="ARBA00022692"/>
    </source>
</evidence>
<evidence type="ECO:0000259" key="8">
    <source>
        <dbReference type="PROSITE" id="PS50850"/>
    </source>
</evidence>
<dbReference type="InterPro" id="IPR005829">
    <property type="entry name" value="Sugar_transporter_CS"/>
</dbReference>
<organism evidence="9 10">
    <name type="scientific">Rhodnius prolixus</name>
    <name type="common">Triatomid bug</name>
    <dbReference type="NCBI Taxonomy" id="13249"/>
    <lineage>
        <taxon>Eukaryota</taxon>
        <taxon>Metazoa</taxon>
        <taxon>Ecdysozoa</taxon>
        <taxon>Arthropoda</taxon>
        <taxon>Hexapoda</taxon>
        <taxon>Insecta</taxon>
        <taxon>Pterygota</taxon>
        <taxon>Neoptera</taxon>
        <taxon>Paraneoptera</taxon>
        <taxon>Hemiptera</taxon>
        <taxon>Heteroptera</taxon>
        <taxon>Panheteroptera</taxon>
        <taxon>Cimicomorpha</taxon>
        <taxon>Reduviidae</taxon>
        <taxon>Triatominae</taxon>
        <taxon>Rhodnius</taxon>
    </lineage>
</organism>
<reference evidence="9" key="1">
    <citation type="submission" date="2015-05" db="UniProtKB">
        <authorList>
            <consortium name="EnsemblMetazoa"/>
        </authorList>
    </citation>
    <scope>IDENTIFICATION</scope>
</reference>
<evidence type="ECO:0000256" key="3">
    <source>
        <dbReference type="ARBA" id="ARBA00022475"/>
    </source>
</evidence>
<protein>
    <recommendedName>
        <fullName evidence="8">Major facilitator superfamily (MFS) profile domain-containing protein</fullName>
    </recommendedName>
</protein>
<evidence type="ECO:0000256" key="1">
    <source>
        <dbReference type="ARBA" id="ARBA00004651"/>
    </source>
</evidence>
<dbReference type="InterPro" id="IPR050549">
    <property type="entry name" value="MFS_Trehalose_Transporter"/>
</dbReference>